<feature type="domain" description="Calcineurin-like phosphoesterase" evidence="1">
    <location>
        <begin position="14"/>
        <end position="170"/>
    </location>
</feature>
<dbReference type="Proteomes" id="UP000268446">
    <property type="component" value="Unassembled WGS sequence"/>
</dbReference>
<feature type="non-terminal residue" evidence="2">
    <location>
        <position position="1"/>
    </location>
</feature>
<dbReference type="PANTHER" id="PTHR39323:SF1">
    <property type="entry name" value="BLR1149 PROTEIN"/>
    <property type="match status" value="1"/>
</dbReference>
<name>A0A497EYL9_9CREN</name>
<organism evidence="2 3">
    <name type="scientific">Thermoproteota archaeon</name>
    <dbReference type="NCBI Taxonomy" id="2056631"/>
    <lineage>
        <taxon>Archaea</taxon>
        <taxon>Thermoproteota</taxon>
    </lineage>
</organism>
<dbReference type="AlphaFoldDB" id="A0A497EYL9"/>
<dbReference type="Gene3D" id="3.60.21.10">
    <property type="match status" value="1"/>
</dbReference>
<accession>A0A497EYL9</accession>
<protein>
    <recommendedName>
        <fullName evidence="1">Calcineurin-like phosphoesterase domain-containing protein</fullName>
    </recommendedName>
</protein>
<dbReference type="SUPFAM" id="SSF56300">
    <property type="entry name" value="Metallo-dependent phosphatases"/>
    <property type="match status" value="1"/>
</dbReference>
<evidence type="ECO:0000313" key="2">
    <source>
        <dbReference type="EMBL" id="RLE52159.1"/>
    </source>
</evidence>
<comment type="caution">
    <text evidence="2">The sequence shown here is derived from an EMBL/GenBank/DDBJ whole genome shotgun (WGS) entry which is preliminary data.</text>
</comment>
<evidence type="ECO:0000259" key="1">
    <source>
        <dbReference type="Pfam" id="PF00149"/>
    </source>
</evidence>
<dbReference type="GO" id="GO:0016787">
    <property type="term" value="F:hydrolase activity"/>
    <property type="evidence" value="ECO:0007669"/>
    <property type="project" value="InterPro"/>
</dbReference>
<gene>
    <name evidence="2" type="ORF">DRJ20_00685</name>
</gene>
<dbReference type="InterPro" id="IPR024173">
    <property type="entry name" value="Pesterase_MJ0037-like"/>
</dbReference>
<dbReference type="PANTHER" id="PTHR39323">
    <property type="entry name" value="BLR1149 PROTEIN"/>
    <property type="match status" value="1"/>
</dbReference>
<proteinExistence type="predicted"/>
<dbReference type="CDD" id="cd07391">
    <property type="entry name" value="MPP_PF1019"/>
    <property type="match status" value="1"/>
</dbReference>
<dbReference type="Pfam" id="PF00149">
    <property type="entry name" value="Metallophos"/>
    <property type="match status" value="1"/>
</dbReference>
<dbReference type="InterPro" id="IPR004843">
    <property type="entry name" value="Calcineurin-like_PHP"/>
</dbReference>
<dbReference type="InterPro" id="IPR029052">
    <property type="entry name" value="Metallo-depent_PP-like"/>
</dbReference>
<sequence>KPALLITAENGENVLVVADLHIGFELELASQGIRVPSQAEKLLTSLKQIIRDYSPSRLILLGDIKHEIAKISPSEWIDIPKFFNSLLKEKISVEVIPGNHDGNIEPLTPRAVKIHSVRGVLLKTLKNTLIGLIHGHAWPSPSLFQAETIVMGHVHPVIELRDHMGFRMVEPVWVKVKVSTEELIKDYLKYRKIKFSESSIDAFKETFGFAPRTENIIIMPAFNDYLRGAAINKFQRTSLLGPLLEAEIMHIQASEVYLLDGTFLGEIATLQRLSVNSEL</sequence>
<dbReference type="PIRSF" id="PIRSF000887">
    <property type="entry name" value="Pesterase_MJ0037"/>
    <property type="match status" value="1"/>
</dbReference>
<dbReference type="EMBL" id="QMQZ01000010">
    <property type="protein sequence ID" value="RLE52159.1"/>
    <property type="molecule type" value="Genomic_DNA"/>
</dbReference>
<reference evidence="2 3" key="1">
    <citation type="submission" date="2018-06" db="EMBL/GenBank/DDBJ databases">
        <title>Extensive metabolic versatility and redundancy in microbially diverse, dynamic hydrothermal sediments.</title>
        <authorList>
            <person name="Dombrowski N."/>
            <person name="Teske A."/>
            <person name="Baker B.J."/>
        </authorList>
    </citation>
    <scope>NUCLEOTIDE SEQUENCE [LARGE SCALE GENOMIC DNA]</scope>
    <source>
        <strain evidence="2">B29_G17</strain>
    </source>
</reference>
<evidence type="ECO:0000313" key="3">
    <source>
        <dbReference type="Proteomes" id="UP000268446"/>
    </source>
</evidence>